<feature type="domain" description="GGDEF" evidence="2">
    <location>
        <begin position="45"/>
        <end position="192"/>
    </location>
</feature>
<evidence type="ECO:0000259" key="2">
    <source>
        <dbReference type="PROSITE" id="PS50887"/>
    </source>
</evidence>
<reference evidence="3 4" key="1">
    <citation type="submission" date="2024-07" db="EMBL/GenBank/DDBJ databases">
        <title>Novosphingobium kalidii RD2P27.</title>
        <authorList>
            <person name="Sun J.-Q."/>
        </authorList>
    </citation>
    <scope>NUCLEOTIDE SEQUENCE [LARGE SCALE GENOMIC DNA]</scope>
    <source>
        <strain evidence="3 4">RD2P27</strain>
    </source>
</reference>
<dbReference type="Pfam" id="PF00990">
    <property type="entry name" value="GGDEF"/>
    <property type="match status" value="1"/>
</dbReference>
<feature type="domain" description="EAL" evidence="1">
    <location>
        <begin position="201"/>
        <end position="454"/>
    </location>
</feature>
<dbReference type="PROSITE" id="PS50883">
    <property type="entry name" value="EAL"/>
    <property type="match status" value="1"/>
</dbReference>
<dbReference type="InterPro" id="IPR001633">
    <property type="entry name" value="EAL_dom"/>
</dbReference>
<dbReference type="Gene3D" id="3.30.70.270">
    <property type="match status" value="1"/>
</dbReference>
<dbReference type="EMBL" id="JBEWLY010000019">
    <property type="protein sequence ID" value="MET1756364.1"/>
    <property type="molecule type" value="Genomic_DNA"/>
</dbReference>
<dbReference type="InterPro" id="IPR035919">
    <property type="entry name" value="EAL_sf"/>
</dbReference>
<keyword evidence="3" id="KW-0808">Transferase</keyword>
<organism evidence="3 4">
    <name type="scientific">Novosphingobium kalidii</name>
    <dbReference type="NCBI Taxonomy" id="3230299"/>
    <lineage>
        <taxon>Bacteria</taxon>
        <taxon>Pseudomonadati</taxon>
        <taxon>Pseudomonadota</taxon>
        <taxon>Alphaproteobacteria</taxon>
        <taxon>Sphingomonadales</taxon>
        <taxon>Sphingomonadaceae</taxon>
        <taxon>Novosphingobium</taxon>
    </lineage>
</organism>
<dbReference type="SMART" id="SM00052">
    <property type="entry name" value="EAL"/>
    <property type="match status" value="1"/>
</dbReference>
<keyword evidence="3" id="KW-0378">Hydrolase</keyword>
<gene>
    <name evidence="3" type="ORF">ABVV53_12985</name>
</gene>
<dbReference type="EC" id="3.1.4.52" evidence="3"/>
<name>A0ABV2D411_9SPHN</name>
<dbReference type="GO" id="GO:0052621">
    <property type="term" value="F:diguanylate cyclase activity"/>
    <property type="evidence" value="ECO:0007669"/>
    <property type="project" value="UniProtKB-EC"/>
</dbReference>
<dbReference type="NCBIfam" id="TIGR00254">
    <property type="entry name" value="GGDEF"/>
    <property type="match status" value="1"/>
</dbReference>
<dbReference type="Proteomes" id="UP001548713">
    <property type="component" value="Unassembled WGS sequence"/>
</dbReference>
<dbReference type="EC" id="2.7.7.65" evidence="3"/>
<dbReference type="InterPro" id="IPR043128">
    <property type="entry name" value="Rev_trsase/Diguanyl_cyclase"/>
</dbReference>
<dbReference type="PROSITE" id="PS50887">
    <property type="entry name" value="GGDEF"/>
    <property type="match status" value="1"/>
</dbReference>
<dbReference type="PANTHER" id="PTHR44757">
    <property type="entry name" value="DIGUANYLATE CYCLASE DGCP"/>
    <property type="match status" value="1"/>
</dbReference>
<dbReference type="SUPFAM" id="SSF55073">
    <property type="entry name" value="Nucleotide cyclase"/>
    <property type="match status" value="1"/>
</dbReference>
<dbReference type="GO" id="GO:0071111">
    <property type="term" value="F:cyclic-guanylate-specific phosphodiesterase activity"/>
    <property type="evidence" value="ECO:0007669"/>
    <property type="project" value="UniProtKB-EC"/>
</dbReference>
<proteinExistence type="predicted"/>
<dbReference type="InterPro" id="IPR029787">
    <property type="entry name" value="Nucleotide_cyclase"/>
</dbReference>
<dbReference type="SUPFAM" id="SSF141868">
    <property type="entry name" value="EAL domain-like"/>
    <property type="match status" value="1"/>
</dbReference>
<evidence type="ECO:0000313" key="4">
    <source>
        <dbReference type="Proteomes" id="UP001548713"/>
    </source>
</evidence>
<dbReference type="CDD" id="cd01949">
    <property type="entry name" value="GGDEF"/>
    <property type="match status" value="1"/>
</dbReference>
<accession>A0ABV2D411</accession>
<dbReference type="CDD" id="cd01948">
    <property type="entry name" value="EAL"/>
    <property type="match status" value="1"/>
</dbReference>
<evidence type="ECO:0000259" key="1">
    <source>
        <dbReference type="PROSITE" id="PS50883"/>
    </source>
</evidence>
<dbReference type="InterPro" id="IPR000160">
    <property type="entry name" value="GGDEF_dom"/>
</dbReference>
<dbReference type="PANTHER" id="PTHR44757:SF2">
    <property type="entry name" value="BIOFILM ARCHITECTURE MAINTENANCE PROTEIN MBAA"/>
    <property type="match status" value="1"/>
</dbReference>
<keyword evidence="3" id="KW-0548">Nucleotidyltransferase</keyword>
<dbReference type="Gene3D" id="3.20.20.450">
    <property type="entry name" value="EAL domain"/>
    <property type="match status" value="1"/>
</dbReference>
<sequence>MSAKMLQKVNDLKGLAQQDALTGLLNRMHFQQLVEHHLITPDAEHPHCLFFIDLDGFKTINDTLGHHVGDRLLQTIAERLRIATRTEDLPLATQGKGLEPQLYTARFGGDEFVVFLANGASGSIAQKMASRILRVLSEPVEVLGQSARVSASLGVAFFPRDGASYSSLLRAADAAMYHAKREGRQRCEFYNPSIEDAERRMAAEEQELRQALQRGELELYFQPQYDVETLGLRSVEALIRWNHPERGLLLPGTFMPVAERASMTTDVGEWVLGEAARKIAELERRGTPLQIAVNISPSHLEELSFVSLVRSTLQQTGASSHLLEIEVTEDVAMRDPELVADRLSQLSTMGVSISIDDFGTGYSNLASLIKLPFSKLKIDRSLLDVLESNGEAQILVQTIISMANCLGFHSVAEGVEREEQLQLLSAMGCDFLQGFYLSRPLSWAQLRIALNEQSDRSVNKGFRKAS</sequence>
<protein>
    <submittedName>
        <fullName evidence="3">Bifunctional diguanylate cyclase/phosphodiesterase</fullName>
        <ecNumber evidence="3">2.7.7.65</ecNumber>
        <ecNumber evidence="3">3.1.4.52</ecNumber>
    </submittedName>
</protein>
<dbReference type="SMART" id="SM00267">
    <property type="entry name" value="GGDEF"/>
    <property type="match status" value="1"/>
</dbReference>
<dbReference type="RefSeq" id="WP_353984852.1">
    <property type="nucleotide sequence ID" value="NZ_JBEWLY010000019.1"/>
</dbReference>
<comment type="caution">
    <text evidence="3">The sequence shown here is derived from an EMBL/GenBank/DDBJ whole genome shotgun (WGS) entry which is preliminary data.</text>
</comment>
<evidence type="ECO:0000313" key="3">
    <source>
        <dbReference type="EMBL" id="MET1756364.1"/>
    </source>
</evidence>
<dbReference type="InterPro" id="IPR052155">
    <property type="entry name" value="Biofilm_reg_signaling"/>
</dbReference>
<dbReference type="Pfam" id="PF00563">
    <property type="entry name" value="EAL"/>
    <property type="match status" value="1"/>
</dbReference>
<keyword evidence="4" id="KW-1185">Reference proteome</keyword>